<feature type="signal peptide" evidence="2">
    <location>
        <begin position="1"/>
        <end position="18"/>
    </location>
</feature>
<gene>
    <name evidence="4" type="ORF">E1B00_01240</name>
</gene>
<keyword evidence="2" id="KW-0732">Signal</keyword>
<dbReference type="RefSeq" id="WP_139444850.1">
    <property type="nucleotide sequence ID" value="NZ_SMDR01000001.1"/>
</dbReference>
<reference evidence="4 5" key="1">
    <citation type="submission" date="2019-03" db="EMBL/GenBank/DDBJ databases">
        <title>Arenimonas daejeonensis sp. nov., isolated from compost.</title>
        <authorList>
            <person name="Jeon C.O."/>
        </authorList>
    </citation>
    <scope>NUCLEOTIDE SEQUENCE [LARGE SCALE GENOMIC DNA]</scope>
    <source>
        <strain evidence="4 5">R29</strain>
    </source>
</reference>
<accession>A0A5C4RU76</accession>
<evidence type="ECO:0000313" key="4">
    <source>
        <dbReference type="EMBL" id="TNJ34441.1"/>
    </source>
</evidence>
<name>A0A5C4RU76_9GAMM</name>
<dbReference type="SUPFAM" id="SSF82171">
    <property type="entry name" value="DPP6 N-terminal domain-like"/>
    <property type="match status" value="1"/>
</dbReference>
<dbReference type="EMBL" id="SMDR01000001">
    <property type="protein sequence ID" value="TNJ34441.1"/>
    <property type="molecule type" value="Genomic_DNA"/>
</dbReference>
<dbReference type="Pfam" id="PF00326">
    <property type="entry name" value="Peptidase_S9"/>
    <property type="match status" value="1"/>
</dbReference>
<evidence type="ECO:0000256" key="2">
    <source>
        <dbReference type="SAM" id="SignalP"/>
    </source>
</evidence>
<keyword evidence="1" id="KW-0378">Hydrolase</keyword>
<dbReference type="PANTHER" id="PTHR42776:SF27">
    <property type="entry name" value="DIPEPTIDYL PEPTIDASE FAMILY MEMBER 6"/>
    <property type="match status" value="1"/>
</dbReference>
<feature type="chain" id="PRO_5023012448" evidence="2">
    <location>
        <begin position="19"/>
        <end position="636"/>
    </location>
</feature>
<evidence type="ECO:0000313" key="5">
    <source>
        <dbReference type="Proteomes" id="UP000305760"/>
    </source>
</evidence>
<protein>
    <submittedName>
        <fullName evidence="4">S9 family peptidase</fullName>
    </submittedName>
</protein>
<dbReference type="Gene3D" id="3.40.50.1820">
    <property type="entry name" value="alpha/beta hydrolase"/>
    <property type="match status" value="1"/>
</dbReference>
<dbReference type="PANTHER" id="PTHR42776">
    <property type="entry name" value="SERINE PEPTIDASE S9 FAMILY MEMBER"/>
    <property type="match status" value="1"/>
</dbReference>
<dbReference type="GO" id="GO:0006508">
    <property type="term" value="P:proteolysis"/>
    <property type="evidence" value="ECO:0007669"/>
    <property type="project" value="InterPro"/>
</dbReference>
<dbReference type="InterPro" id="IPR029058">
    <property type="entry name" value="AB_hydrolase_fold"/>
</dbReference>
<evidence type="ECO:0000259" key="3">
    <source>
        <dbReference type="Pfam" id="PF00326"/>
    </source>
</evidence>
<organism evidence="4 5">
    <name type="scientific">Arenimonas terrae</name>
    <dbReference type="NCBI Taxonomy" id="2546226"/>
    <lineage>
        <taxon>Bacteria</taxon>
        <taxon>Pseudomonadati</taxon>
        <taxon>Pseudomonadota</taxon>
        <taxon>Gammaproteobacteria</taxon>
        <taxon>Lysobacterales</taxon>
        <taxon>Lysobacteraceae</taxon>
        <taxon>Arenimonas</taxon>
    </lineage>
</organism>
<comment type="caution">
    <text evidence="4">The sequence shown here is derived from an EMBL/GenBank/DDBJ whole genome shotgun (WGS) entry which is preliminary data.</text>
</comment>
<dbReference type="GO" id="GO:0004252">
    <property type="term" value="F:serine-type endopeptidase activity"/>
    <property type="evidence" value="ECO:0007669"/>
    <property type="project" value="TreeGrafter"/>
</dbReference>
<evidence type="ECO:0000256" key="1">
    <source>
        <dbReference type="ARBA" id="ARBA00022801"/>
    </source>
</evidence>
<dbReference type="InterPro" id="IPR001375">
    <property type="entry name" value="Peptidase_S9_cat"/>
</dbReference>
<feature type="domain" description="Peptidase S9 prolyl oligopeptidase catalytic" evidence="3">
    <location>
        <begin position="419"/>
        <end position="626"/>
    </location>
</feature>
<keyword evidence="5" id="KW-1185">Reference proteome</keyword>
<dbReference type="AlphaFoldDB" id="A0A5C4RU76"/>
<dbReference type="Proteomes" id="UP000305760">
    <property type="component" value="Unassembled WGS sequence"/>
</dbReference>
<proteinExistence type="predicted"/>
<dbReference type="OrthoDB" id="4269629at2"/>
<sequence length="636" mass="70029">MRLSILMFLAFVPGLVAADAPSAPVPLEHFIQPNDFDMLRISPDGEHYAVSVPYGDRTALAVLRARDLKQTAFVTFARDAHVSGFVWVNPRQIVYSVASQGGRLAAPRETGYLYRVNADGSGAQPVNAKVRMWLADELRDDDDRILVGYVDSWGSGVGKVRLDTGEIDYISTRSPLSGTDVYFDHAGELRLVSGYWNREHTPRLYLKKGGVEWHHVNVQERTGDSVDVLGFSADNRLAYLAVGRGSGTVGLETLDLETHVRAPLLEGQRVDLNSVLRSPVDGGVILARYLDGKPKLLPVRPEDRFTRELLKLERAFPDAYVQPTSYTRDGGKGVYLVSSDVNSGDFYLVDHQAGKAALIASRNTRLDPERMATMRPFRFKARDGEEIEGFLTVPRSAGGEPAPMVVMPHGGPKGIFDIWGFDQDVQILASRGYAVLQVNFRGSGNYGRRFRELGNGEWGGKMQDDVTDATHWALAQGVAAPGRICIYGASYGAYSAMMGLVREPGLYACGIGNVGVYDLPRMYREDAWGTYYSREYIDTMFGDMDRKARSPVNRAAEIKVPVLLGAGEMDSIAPVAHTRDMHKALSKAGREVEMVTYPGEAHGYALAKNELDWQRRVLALLDRTIGRPGKPAAPSP</sequence>
<dbReference type="SUPFAM" id="SSF53474">
    <property type="entry name" value="alpha/beta-Hydrolases"/>
    <property type="match status" value="1"/>
</dbReference>